<keyword evidence="1" id="KW-1133">Transmembrane helix</keyword>
<keyword evidence="3" id="KW-1185">Reference proteome</keyword>
<comment type="caution">
    <text evidence="2">The sequence shown here is derived from an EMBL/GenBank/DDBJ whole genome shotgun (WGS) entry which is preliminary data.</text>
</comment>
<accession>E7RQ13</accession>
<protein>
    <submittedName>
        <fullName evidence="2">Uncharacterized protein</fullName>
    </submittedName>
</protein>
<dbReference type="Proteomes" id="UP000005580">
    <property type="component" value="Unassembled WGS sequence"/>
</dbReference>
<dbReference type="AlphaFoldDB" id="E7RQ13"/>
<feature type="transmembrane region" description="Helical" evidence="1">
    <location>
        <begin position="17"/>
        <end position="41"/>
    </location>
</feature>
<sequence>MPLLYLLERRDKDKSDLFYLPCTAFLLFLFVKQRNMFLVLYL</sequence>
<keyword evidence="1" id="KW-0812">Transmembrane</keyword>
<evidence type="ECO:0000256" key="1">
    <source>
        <dbReference type="SAM" id="Phobius"/>
    </source>
</evidence>
<name>E7RQ13_9BACT</name>
<keyword evidence="1" id="KW-0472">Membrane</keyword>
<evidence type="ECO:0000313" key="2">
    <source>
        <dbReference type="EMBL" id="EFZ37206.1"/>
    </source>
</evidence>
<gene>
    <name evidence="2" type="ORF">HMPREF0663_11264</name>
</gene>
<reference evidence="2" key="1">
    <citation type="submission" date="2011-01" db="EMBL/GenBank/DDBJ databases">
        <authorList>
            <person name="Muzny D."/>
            <person name="Qin X."/>
            <person name="Buhay C."/>
            <person name="Dugan-Rocha S."/>
            <person name="Ding Y."/>
            <person name="Chen G."/>
            <person name="Hawes A."/>
            <person name="Holder M."/>
            <person name="Jhangiani S."/>
            <person name="Johnson A."/>
            <person name="Khan Z."/>
            <person name="Li Z."/>
            <person name="Liu W."/>
            <person name="Liu X."/>
            <person name="Perez L."/>
            <person name="Shen H."/>
            <person name="Wang Q."/>
            <person name="Watt J."/>
            <person name="Xi L."/>
            <person name="Xin Y."/>
            <person name="Zhou J."/>
            <person name="Deng J."/>
            <person name="Jiang H."/>
            <person name="Liu Y."/>
            <person name="Qu J."/>
            <person name="Song X.-Z."/>
            <person name="Zhang L."/>
            <person name="Villasana D."/>
            <person name="Johnson A."/>
            <person name="Liu J."/>
            <person name="Liyanage D."/>
            <person name="Lorensuhewa L."/>
            <person name="Robinson T."/>
            <person name="Song A."/>
            <person name="Song B.-B."/>
            <person name="Dinh H."/>
            <person name="Thornton R."/>
            <person name="Coyle M."/>
            <person name="Francisco L."/>
            <person name="Jackson L."/>
            <person name="Javaid M."/>
            <person name="Korchina V."/>
            <person name="Kovar C."/>
            <person name="Mata R."/>
            <person name="Mathew T."/>
            <person name="Ngo R."/>
            <person name="Nguyen L."/>
            <person name="Nguyen N."/>
            <person name="Okwuonu G."/>
            <person name="Ongeri F."/>
            <person name="Pham C."/>
            <person name="Simmons D."/>
            <person name="Wilczek-Boney K."/>
            <person name="Hale W."/>
            <person name="Jakkamsetti A."/>
            <person name="Pham P."/>
            <person name="Ruth R."/>
            <person name="San Lucas F."/>
            <person name="Warren J."/>
            <person name="Zhang J."/>
            <person name="Zhao Z."/>
            <person name="Zhou C."/>
            <person name="Zhu D."/>
            <person name="Lee S."/>
            <person name="Bess C."/>
            <person name="Blankenburg K."/>
            <person name="Forbes L."/>
            <person name="Fu Q."/>
            <person name="Gubbala S."/>
            <person name="Hirani K."/>
            <person name="Jayaseelan J.C."/>
            <person name="Lara F."/>
            <person name="Munidasa M."/>
            <person name="Palculict T."/>
            <person name="Patil S."/>
            <person name="Pu L.-L."/>
            <person name="Saada N."/>
            <person name="Tang L."/>
            <person name="Weissenberger G."/>
            <person name="Zhu Y."/>
            <person name="Hemphill L."/>
            <person name="Shang Y."/>
            <person name="Youmans B."/>
            <person name="Ayvaz T."/>
            <person name="Ross M."/>
            <person name="Santibanez J."/>
            <person name="Aqrawi P."/>
            <person name="Gross S."/>
            <person name="Joshi V."/>
            <person name="Fowler G."/>
            <person name="Nazareth L."/>
            <person name="Reid J."/>
            <person name="Worley K."/>
            <person name="Petrosino J."/>
            <person name="Highlander S."/>
            <person name="Gibbs R."/>
        </authorList>
    </citation>
    <scope>NUCLEOTIDE SEQUENCE [LARGE SCALE GENOMIC DNA]</scope>
    <source>
        <strain evidence="2">ATCC 33269</strain>
    </source>
</reference>
<dbReference type="EMBL" id="AEPE02000004">
    <property type="protein sequence ID" value="EFZ37206.1"/>
    <property type="molecule type" value="Genomic_DNA"/>
</dbReference>
<dbReference type="HOGENOM" id="CLU_3255901_0_0_10"/>
<organism evidence="2 3">
    <name type="scientific">Hoylesella oralis ATCC 33269</name>
    <dbReference type="NCBI Taxonomy" id="873533"/>
    <lineage>
        <taxon>Bacteria</taxon>
        <taxon>Pseudomonadati</taxon>
        <taxon>Bacteroidota</taxon>
        <taxon>Bacteroidia</taxon>
        <taxon>Bacteroidales</taxon>
        <taxon>Prevotellaceae</taxon>
        <taxon>Hoylesella</taxon>
    </lineage>
</organism>
<evidence type="ECO:0000313" key="3">
    <source>
        <dbReference type="Proteomes" id="UP000005580"/>
    </source>
</evidence>
<proteinExistence type="predicted"/>